<dbReference type="STRING" id="1348612.A0A397JU77"/>
<dbReference type="UniPathway" id="UPA00050">
    <property type="reaction ID" value="UER00063"/>
</dbReference>
<dbReference type="GO" id="GO:0050661">
    <property type="term" value="F:NADP binding"/>
    <property type="evidence" value="ECO:0007669"/>
    <property type="project" value="InterPro"/>
</dbReference>
<dbReference type="FunFam" id="3.30.360.10:FF:000006">
    <property type="entry name" value="Bifunctional aspartokinase/homoserine dehydrogenase"/>
    <property type="match status" value="1"/>
</dbReference>
<comment type="pathway">
    <text evidence="3 17">Amino-acid biosynthesis; L-methionine biosynthesis via de novo pathway; L-homoserine from L-aspartate: step 3/3.</text>
</comment>
<dbReference type="EMBL" id="PQFF01000025">
    <property type="protein sequence ID" value="RHZ87970.1"/>
    <property type="molecule type" value="Genomic_DNA"/>
</dbReference>
<dbReference type="Pfam" id="PF00742">
    <property type="entry name" value="Homoserine_dh"/>
    <property type="match status" value="1"/>
</dbReference>
<dbReference type="PROSITE" id="PS01042">
    <property type="entry name" value="HOMOSER_DHGENASE"/>
    <property type="match status" value="1"/>
</dbReference>
<dbReference type="EC" id="1.1.1.3" evidence="5 14"/>
<dbReference type="PANTHER" id="PTHR43070">
    <property type="match status" value="1"/>
</dbReference>
<dbReference type="GO" id="GO:0009090">
    <property type="term" value="P:homoserine biosynthetic process"/>
    <property type="evidence" value="ECO:0007669"/>
    <property type="project" value="TreeGrafter"/>
</dbReference>
<organism evidence="21 22">
    <name type="scientific">Diversispora epigaea</name>
    <dbReference type="NCBI Taxonomy" id="1348612"/>
    <lineage>
        <taxon>Eukaryota</taxon>
        <taxon>Fungi</taxon>
        <taxon>Fungi incertae sedis</taxon>
        <taxon>Mucoromycota</taxon>
        <taxon>Glomeromycotina</taxon>
        <taxon>Glomeromycetes</taxon>
        <taxon>Diversisporales</taxon>
        <taxon>Diversisporaceae</taxon>
        <taxon>Diversispora</taxon>
    </lineage>
</organism>
<evidence type="ECO:0000259" key="20">
    <source>
        <dbReference type="Pfam" id="PF03447"/>
    </source>
</evidence>
<evidence type="ECO:0000256" key="14">
    <source>
        <dbReference type="PIRNR" id="PIRNR036497"/>
    </source>
</evidence>
<sequence length="360" mass="39473">MVKVNIGIIGVGLVGSELISQLTTHIANNSSPKFSIVALKNSSKQLLSNSTYTSLNLSNWKTTLQTQGLASNLLTFVDYLSNSPTPTIIIDNTSSSEIASQYPLFLKKGLHIITPNKKAFSEDIEYYKEILNEAEKNKRYLLHESTVGAGLPVINTLNDLIGTDDKIIKIEGIFSGTLSYIFNEFSSLNGDTKKKFSEIVKVAQENGYTEPDPRDDLNGLDVARKVVILGRIAGLDLSLNTLLIENIVPEPLRNLNSSSEFLSRLSEFDHHFDNLNQTAKNNNKVLRYVGVIDLAHGEKSVKLVSLPSTHPFSSLKGSDNIIAFTTQRFPNPLIIQGAGAGAAVTAFGIFSDLLKIYERV</sequence>
<keyword evidence="8 14" id="KW-0791">Threonine biosynthesis</keyword>
<evidence type="ECO:0000256" key="9">
    <source>
        <dbReference type="ARBA" id="ARBA00022857"/>
    </source>
</evidence>
<dbReference type="Gene3D" id="3.30.360.10">
    <property type="entry name" value="Dihydrodipicolinate Reductase, domain 2"/>
    <property type="match status" value="1"/>
</dbReference>
<evidence type="ECO:0000256" key="3">
    <source>
        <dbReference type="ARBA" id="ARBA00005062"/>
    </source>
</evidence>
<feature type="active site" description="Proton donor" evidence="15">
    <location>
        <position position="225"/>
    </location>
</feature>
<comment type="cofactor">
    <cofactor evidence="1">
        <name>a metal cation</name>
        <dbReference type="ChEBI" id="CHEBI:25213"/>
    </cofactor>
</comment>
<dbReference type="PANTHER" id="PTHR43070:SF5">
    <property type="entry name" value="HOMOSERINE DEHYDROGENASE"/>
    <property type="match status" value="1"/>
</dbReference>
<evidence type="ECO:0000256" key="15">
    <source>
        <dbReference type="PIRSR" id="PIRSR036497-1"/>
    </source>
</evidence>
<dbReference type="Gene3D" id="3.40.50.720">
    <property type="entry name" value="NAD(P)-binding Rossmann-like Domain"/>
    <property type="match status" value="1"/>
</dbReference>
<dbReference type="InterPro" id="IPR019811">
    <property type="entry name" value="HDH_CS"/>
</dbReference>
<dbReference type="GO" id="GO:0004412">
    <property type="term" value="F:homoserine dehydrogenase activity"/>
    <property type="evidence" value="ECO:0007669"/>
    <property type="project" value="UniProtKB-EC"/>
</dbReference>
<evidence type="ECO:0000313" key="22">
    <source>
        <dbReference type="Proteomes" id="UP000266861"/>
    </source>
</evidence>
<evidence type="ECO:0000256" key="5">
    <source>
        <dbReference type="ARBA" id="ARBA00013213"/>
    </source>
</evidence>
<keyword evidence="9 14" id="KW-0521">NADP</keyword>
<gene>
    <name evidence="21" type="ORF">Glove_27g22</name>
</gene>
<dbReference type="OrthoDB" id="67851at2759"/>
<evidence type="ECO:0000256" key="1">
    <source>
        <dbReference type="ARBA" id="ARBA00001920"/>
    </source>
</evidence>
<feature type="binding site" evidence="16">
    <location>
        <begin position="10"/>
        <end position="15"/>
    </location>
    <ligand>
        <name>NADP(+)</name>
        <dbReference type="ChEBI" id="CHEBI:58349"/>
    </ligand>
</feature>
<evidence type="ECO:0000259" key="19">
    <source>
        <dbReference type="Pfam" id="PF00742"/>
    </source>
</evidence>
<dbReference type="InterPro" id="IPR001342">
    <property type="entry name" value="HDH_cat"/>
</dbReference>
<comment type="function">
    <text evidence="13">Catalyzes the conversion of L-aspartate-beta-semialdehyde (L-Asa) to L-homoserine (L-Hse), the third step in the biosynthesis of amino acids that derive from aspartate (the aspartate family of amino acids), including methioinine and threonine, the latter of which is a precursor to isoleucine; production of homoserine leads to a branch-point in the pathway as it can either be O-phosphorylated for processing to threonine, or O-acylated for processing to methionine.</text>
</comment>
<feature type="binding site" evidence="16">
    <location>
        <position position="93"/>
    </location>
    <ligand>
        <name>NADPH</name>
        <dbReference type="ChEBI" id="CHEBI:57783"/>
    </ligand>
</feature>
<keyword evidence="11 14" id="KW-0486">Methionine biosynthesis</keyword>
<evidence type="ECO:0000256" key="17">
    <source>
        <dbReference type="RuleBase" id="RU000579"/>
    </source>
</evidence>
<keyword evidence="7 14" id="KW-0028">Amino-acid biosynthesis</keyword>
<evidence type="ECO:0000256" key="10">
    <source>
        <dbReference type="ARBA" id="ARBA00023002"/>
    </source>
</evidence>
<comment type="pathway">
    <text evidence="2 17">Amino-acid biosynthesis; L-threonine biosynthesis; L-threonine from L-aspartate: step 3/5.</text>
</comment>
<dbReference type="SUPFAM" id="SSF51735">
    <property type="entry name" value="NAD(P)-binding Rossmann-fold domains"/>
    <property type="match status" value="1"/>
</dbReference>
<feature type="binding site" evidence="16">
    <location>
        <position position="210"/>
    </location>
    <ligand>
        <name>L-homoserine</name>
        <dbReference type="ChEBI" id="CHEBI:57476"/>
    </ligand>
</feature>
<feature type="domain" description="Homoserine dehydrogenase catalytic" evidence="19">
    <location>
        <begin position="152"/>
        <end position="354"/>
    </location>
</feature>
<protein>
    <recommendedName>
        <fullName evidence="6 14">Homoserine dehydrogenase</fullName>
        <shortName evidence="14">HDH</shortName>
        <ecNumber evidence="5 14">1.1.1.3</ecNumber>
    </recommendedName>
</protein>
<proteinExistence type="inferred from homology"/>
<feature type="binding site" evidence="16">
    <location>
        <position position="117"/>
    </location>
    <ligand>
        <name>NADPH</name>
        <dbReference type="ChEBI" id="CHEBI:57783"/>
    </ligand>
</feature>
<comment type="similarity">
    <text evidence="4 14 18">Belongs to the homoserine dehydrogenase family.</text>
</comment>
<evidence type="ECO:0000256" key="11">
    <source>
        <dbReference type="ARBA" id="ARBA00023167"/>
    </source>
</evidence>
<dbReference type="GO" id="GO:0009088">
    <property type="term" value="P:threonine biosynthetic process"/>
    <property type="evidence" value="ECO:0007669"/>
    <property type="project" value="UniProtKB-UniPathway"/>
</dbReference>
<dbReference type="UniPathway" id="UPA00051">
    <property type="reaction ID" value="UER00465"/>
</dbReference>
<evidence type="ECO:0000256" key="4">
    <source>
        <dbReference type="ARBA" id="ARBA00006753"/>
    </source>
</evidence>
<dbReference type="InterPro" id="IPR005106">
    <property type="entry name" value="Asp/hSer_DH_NAD-bd"/>
</dbReference>
<evidence type="ECO:0000256" key="2">
    <source>
        <dbReference type="ARBA" id="ARBA00005056"/>
    </source>
</evidence>
<dbReference type="AlphaFoldDB" id="A0A397JU77"/>
<dbReference type="GO" id="GO:0009086">
    <property type="term" value="P:methionine biosynthetic process"/>
    <property type="evidence" value="ECO:0007669"/>
    <property type="project" value="UniProtKB-KW"/>
</dbReference>
<evidence type="ECO:0000256" key="18">
    <source>
        <dbReference type="RuleBase" id="RU004171"/>
    </source>
</evidence>
<comment type="catalytic activity">
    <reaction evidence="12">
        <text>L-homoserine + NADP(+) = L-aspartate 4-semialdehyde + NADPH + H(+)</text>
        <dbReference type="Rhea" id="RHEA:15761"/>
        <dbReference type="ChEBI" id="CHEBI:15378"/>
        <dbReference type="ChEBI" id="CHEBI:57476"/>
        <dbReference type="ChEBI" id="CHEBI:57783"/>
        <dbReference type="ChEBI" id="CHEBI:58349"/>
        <dbReference type="ChEBI" id="CHEBI:537519"/>
        <dbReference type="EC" id="1.1.1.3"/>
    </reaction>
    <physiologicalReaction direction="right-to-left" evidence="12">
        <dbReference type="Rhea" id="RHEA:15763"/>
    </physiologicalReaction>
</comment>
<dbReference type="InterPro" id="IPR011147">
    <property type="entry name" value="Bifunc_Aspkin/hSer_DH"/>
</dbReference>
<accession>A0A397JU77</accession>
<keyword evidence="22" id="KW-1185">Reference proteome</keyword>
<evidence type="ECO:0000256" key="6">
    <source>
        <dbReference type="ARBA" id="ARBA00013376"/>
    </source>
</evidence>
<evidence type="ECO:0000256" key="7">
    <source>
        <dbReference type="ARBA" id="ARBA00022605"/>
    </source>
</evidence>
<comment type="caution">
    <text evidence="21">The sequence shown here is derived from an EMBL/GenBank/DDBJ whole genome shotgun (WGS) entry which is preliminary data.</text>
</comment>
<dbReference type="Pfam" id="PF03447">
    <property type="entry name" value="NAD_binding_3"/>
    <property type="match status" value="1"/>
</dbReference>
<evidence type="ECO:0000256" key="8">
    <source>
        <dbReference type="ARBA" id="ARBA00022697"/>
    </source>
</evidence>
<dbReference type="InterPro" id="IPR022697">
    <property type="entry name" value="HDH_short"/>
</dbReference>
<dbReference type="InterPro" id="IPR036291">
    <property type="entry name" value="NAD(P)-bd_dom_sf"/>
</dbReference>
<evidence type="ECO:0000256" key="13">
    <source>
        <dbReference type="ARBA" id="ARBA00059589"/>
    </source>
</evidence>
<name>A0A397JU77_9GLOM</name>
<dbReference type="Proteomes" id="UP000266861">
    <property type="component" value="Unassembled WGS sequence"/>
</dbReference>
<evidence type="ECO:0000313" key="21">
    <source>
        <dbReference type="EMBL" id="RHZ87970.1"/>
    </source>
</evidence>
<keyword evidence="10 14" id="KW-0560">Oxidoreductase</keyword>
<evidence type="ECO:0000256" key="12">
    <source>
        <dbReference type="ARBA" id="ARBA00048841"/>
    </source>
</evidence>
<dbReference type="PIRSF" id="PIRSF036497">
    <property type="entry name" value="HDH_short"/>
    <property type="match status" value="1"/>
</dbReference>
<evidence type="ECO:0000256" key="16">
    <source>
        <dbReference type="PIRSR" id="PIRSR036497-2"/>
    </source>
</evidence>
<dbReference type="SUPFAM" id="SSF55347">
    <property type="entry name" value="Glyceraldehyde-3-phosphate dehydrogenase-like, C-terminal domain"/>
    <property type="match status" value="1"/>
</dbReference>
<feature type="domain" description="Aspartate/homoserine dehydrogenase NAD-binding" evidence="20">
    <location>
        <begin position="10"/>
        <end position="144"/>
    </location>
</feature>
<reference evidence="21 22" key="1">
    <citation type="submission" date="2018-08" db="EMBL/GenBank/DDBJ databases">
        <title>Genome and evolution of the arbuscular mycorrhizal fungus Diversispora epigaea (formerly Glomus versiforme) and its bacterial endosymbionts.</title>
        <authorList>
            <person name="Sun X."/>
            <person name="Fei Z."/>
            <person name="Harrison M."/>
        </authorList>
    </citation>
    <scope>NUCLEOTIDE SEQUENCE [LARGE SCALE GENOMIC DNA]</scope>
    <source>
        <strain evidence="21 22">IT104</strain>
    </source>
</reference>